<dbReference type="GO" id="GO:0008017">
    <property type="term" value="F:microtubule binding"/>
    <property type="evidence" value="ECO:0007669"/>
    <property type="project" value="TreeGrafter"/>
</dbReference>
<dbReference type="GO" id="GO:0005525">
    <property type="term" value="F:GTP binding"/>
    <property type="evidence" value="ECO:0007669"/>
    <property type="project" value="UniProtKB-KW"/>
</dbReference>
<dbReference type="GO" id="GO:0003924">
    <property type="term" value="F:GTPase activity"/>
    <property type="evidence" value="ECO:0007669"/>
    <property type="project" value="InterPro"/>
</dbReference>
<keyword evidence="10" id="KW-1133">Transmembrane helix</keyword>
<feature type="coiled-coil region" evidence="19">
    <location>
        <begin position="174"/>
        <end position="212"/>
    </location>
</feature>
<evidence type="ECO:0000256" key="12">
    <source>
        <dbReference type="ARBA" id="ARBA00023121"/>
    </source>
</evidence>
<dbReference type="GO" id="GO:0008289">
    <property type="term" value="F:lipid binding"/>
    <property type="evidence" value="ECO:0007669"/>
    <property type="project" value="UniProtKB-KW"/>
</dbReference>
<dbReference type="GO" id="GO:0005758">
    <property type="term" value="C:mitochondrial intermembrane space"/>
    <property type="evidence" value="ECO:0007669"/>
    <property type="project" value="UniProtKB-SubCell"/>
</dbReference>
<evidence type="ECO:0000256" key="9">
    <source>
        <dbReference type="ARBA" id="ARBA00022946"/>
    </source>
</evidence>
<dbReference type="CDD" id="cd08771">
    <property type="entry name" value="DLP_1"/>
    <property type="match status" value="1"/>
</dbReference>
<comment type="caution">
    <text evidence="21">The sequence shown here is derived from an EMBL/GenBank/DDBJ whole genome shotgun (WGS) entry which is preliminary data.</text>
</comment>
<keyword evidence="13" id="KW-0496">Mitochondrion</keyword>
<feature type="coiled-coil region" evidence="19">
    <location>
        <begin position="750"/>
        <end position="777"/>
    </location>
</feature>
<keyword evidence="15" id="KW-0472">Membrane</keyword>
<evidence type="ECO:0000256" key="15">
    <source>
        <dbReference type="ARBA" id="ARBA00023136"/>
    </source>
</evidence>
<sequence>MSYSKILNKSSRRLLLNKNAVFSKHSVRGLGVLPFLGRLLKLRYLFLGSAVGGGVAIHNKYENFRSNLPDFSWMKEFIPEDAYDRFYSKIRQTYDTVHSPNMDIIMTRFSNLRNLAQNYIETLKSNTEEGLLFLGATSSFVDENGKLTENIKVPLLSQSNGPVGPKQMSDKERLSRLQEELMNIQLKYQKELEKFEKENKELKKQLLLQREKLRGGKVRKIKKSLIDMYSEVLDELNEYDSAYNIQDHLPRVVVIGDQSAGKTSVLEMIAQARIFPRGAGEMMTKSPVKVTLSEGPYHVAQFKDSKREFDLTKESELVALRNEIELRMKNSVKNNQTISNEVISLSVKGPGLQRMVLVDLPGIISTETQGMAQNTRDSITRLATAYMSNPNAIILCIQDGSIDAERSNVTDLVSKMDPNGKRTIFVMTKFDMAENIQFNPDRIKKILEGKLFPMKALGYFAVITGRGNVNDTIESIRDYEEEFFSKSRLFREGILLPNQMTTRNLSMAVSECFWKMVKESIEQQADTFKATRYNLETEWKNTFPRLRELDRDELFEKARGEILDEVINLAQIKSKEWEDSLNKLLLQQSSNYIFNNIYVPAAQTESLGSFNTTVDIKLRHWAEKQLPQKCVDVGTLALMQEFENLINKEHAKKNHDNLLDPLKQHVTEAASKCHKWDTKAMDSLRIIQSNALEDRSVPDKQSWDSAIVFMETMIKEKLKEIQEQIREFKGPSFKDRWLQWKSVTPEQLTRSATINELEKLQKSFDRLKQNLDSDEITAVKKNLQAQKIQVDEAFIKETWTFVYKQNFLQKKLSVCSDCRNFYFYYQKGFTEQGIDCNDIVLFWRLKKMLNITANALRQQIVNIEVRRLEREIKDILDDYAQDQNLKKQLLTGKRVELAEELKRVRQIQEKLEEFIQALNNEKNS</sequence>
<dbReference type="FunFam" id="3.40.50.300:FF:000171">
    <property type="entry name" value="Dynamin-like 120 kDa protein, mitochondrial"/>
    <property type="match status" value="1"/>
</dbReference>
<organism evidence="21 22">
    <name type="scientific">Brachionus calyciflorus</name>
    <dbReference type="NCBI Taxonomy" id="104777"/>
    <lineage>
        <taxon>Eukaryota</taxon>
        <taxon>Metazoa</taxon>
        <taxon>Spiralia</taxon>
        <taxon>Gnathifera</taxon>
        <taxon>Rotifera</taxon>
        <taxon>Eurotatoria</taxon>
        <taxon>Monogononta</taxon>
        <taxon>Pseudotrocha</taxon>
        <taxon>Ploima</taxon>
        <taxon>Brachionidae</taxon>
        <taxon>Brachionus</taxon>
    </lineage>
</organism>
<dbReference type="Pfam" id="PF00350">
    <property type="entry name" value="Dynamin_N"/>
    <property type="match status" value="1"/>
</dbReference>
<dbReference type="GO" id="GO:0000266">
    <property type="term" value="P:mitochondrial fission"/>
    <property type="evidence" value="ECO:0007669"/>
    <property type="project" value="TreeGrafter"/>
</dbReference>
<evidence type="ECO:0000259" key="20">
    <source>
        <dbReference type="PROSITE" id="PS51718"/>
    </source>
</evidence>
<accession>A0A813REU7</accession>
<evidence type="ECO:0000256" key="6">
    <source>
        <dbReference type="ARBA" id="ARBA00022741"/>
    </source>
</evidence>
<comment type="catalytic activity">
    <reaction evidence="18">
        <text>GTP + H2O = GDP + phosphate + H(+)</text>
        <dbReference type="Rhea" id="RHEA:19669"/>
        <dbReference type="ChEBI" id="CHEBI:15377"/>
        <dbReference type="ChEBI" id="CHEBI:15378"/>
        <dbReference type="ChEBI" id="CHEBI:37565"/>
        <dbReference type="ChEBI" id="CHEBI:43474"/>
        <dbReference type="ChEBI" id="CHEBI:58189"/>
        <dbReference type="EC" id="3.6.5.5"/>
    </reaction>
</comment>
<dbReference type="OrthoDB" id="415706at2759"/>
<evidence type="ECO:0000256" key="7">
    <source>
        <dbReference type="ARBA" id="ARBA00022792"/>
    </source>
</evidence>
<dbReference type="InterPro" id="IPR030381">
    <property type="entry name" value="G_DYNAMIN_dom"/>
</dbReference>
<dbReference type="PROSITE" id="PS51718">
    <property type="entry name" value="G_DYNAMIN_2"/>
    <property type="match status" value="1"/>
</dbReference>
<evidence type="ECO:0000256" key="2">
    <source>
        <dbReference type="ARBA" id="ARBA00004569"/>
    </source>
</evidence>
<gene>
    <name evidence="21" type="ORF">OXX778_LOCUS5432</name>
</gene>
<dbReference type="GO" id="GO:0005874">
    <property type="term" value="C:microtubule"/>
    <property type="evidence" value="ECO:0007669"/>
    <property type="project" value="TreeGrafter"/>
</dbReference>
<dbReference type="GO" id="GO:0016559">
    <property type="term" value="P:peroxisome fission"/>
    <property type="evidence" value="ECO:0007669"/>
    <property type="project" value="TreeGrafter"/>
</dbReference>
<keyword evidence="22" id="KW-1185">Reference proteome</keyword>
<dbReference type="AlphaFoldDB" id="A0A813REU7"/>
<evidence type="ECO:0000256" key="18">
    <source>
        <dbReference type="ARBA" id="ARBA00048040"/>
    </source>
</evidence>
<dbReference type="EC" id="3.6.5.5" evidence="3"/>
<evidence type="ECO:0000256" key="11">
    <source>
        <dbReference type="ARBA" id="ARBA00023054"/>
    </source>
</evidence>
<keyword evidence="16" id="KW-1015">Disulfide bond</keyword>
<evidence type="ECO:0000256" key="10">
    <source>
        <dbReference type="ARBA" id="ARBA00022989"/>
    </source>
</evidence>
<dbReference type="InterPro" id="IPR001401">
    <property type="entry name" value="Dynamin_GTPase"/>
</dbReference>
<dbReference type="InterPro" id="IPR022812">
    <property type="entry name" value="Dynamin"/>
</dbReference>
<evidence type="ECO:0000256" key="4">
    <source>
        <dbReference type="ARBA" id="ARBA00022692"/>
    </source>
</evidence>
<dbReference type="EMBL" id="CAJNOC010000591">
    <property type="protein sequence ID" value="CAF0780481.1"/>
    <property type="molecule type" value="Genomic_DNA"/>
</dbReference>
<dbReference type="GO" id="GO:0006915">
    <property type="term" value="P:apoptotic process"/>
    <property type="evidence" value="ECO:0007669"/>
    <property type="project" value="UniProtKB-KW"/>
</dbReference>
<dbReference type="Pfam" id="PF19434">
    <property type="entry name" value="OPA1_C"/>
    <property type="match status" value="1"/>
</dbReference>
<dbReference type="PANTHER" id="PTHR11566:SF67">
    <property type="entry name" value="DYNAMIN-LIKE 120 KDA PROTEIN, MITOCHONDRIAL"/>
    <property type="match status" value="1"/>
</dbReference>
<dbReference type="InterPro" id="IPR027417">
    <property type="entry name" value="P-loop_NTPase"/>
</dbReference>
<proteinExistence type="predicted"/>
<keyword evidence="8" id="KW-0378">Hydrolase</keyword>
<evidence type="ECO:0000256" key="17">
    <source>
        <dbReference type="ARBA" id="ARBA00044791"/>
    </source>
</evidence>
<dbReference type="GO" id="GO:0005743">
    <property type="term" value="C:mitochondrial inner membrane"/>
    <property type="evidence" value="ECO:0007669"/>
    <property type="project" value="UniProtKB-SubCell"/>
</dbReference>
<comment type="subcellular location">
    <subcellularLocation>
        <location evidence="1">Mitochondrion inner membrane</location>
        <topology evidence="1">Single-pass membrane protein</topology>
    </subcellularLocation>
    <subcellularLocation>
        <location evidence="2">Mitochondrion intermembrane space</location>
    </subcellularLocation>
</comment>
<evidence type="ECO:0000256" key="19">
    <source>
        <dbReference type="SAM" id="Coils"/>
    </source>
</evidence>
<dbReference type="GO" id="GO:0008053">
    <property type="term" value="P:mitochondrial fusion"/>
    <property type="evidence" value="ECO:0007669"/>
    <property type="project" value="TreeGrafter"/>
</dbReference>
<dbReference type="SUPFAM" id="SSF52540">
    <property type="entry name" value="P-loop containing nucleoside triphosphate hydrolases"/>
    <property type="match status" value="1"/>
</dbReference>
<dbReference type="PANTHER" id="PTHR11566">
    <property type="entry name" value="DYNAMIN"/>
    <property type="match status" value="1"/>
</dbReference>
<dbReference type="PRINTS" id="PR00195">
    <property type="entry name" value="DYNAMIN"/>
</dbReference>
<evidence type="ECO:0000313" key="22">
    <source>
        <dbReference type="Proteomes" id="UP000663879"/>
    </source>
</evidence>
<protein>
    <recommendedName>
        <fullName evidence="17">Dynamin-like GTPase OPA1, mitochondrial</fullName>
        <ecNumber evidence="3">3.6.5.5</ecNumber>
    </recommendedName>
</protein>
<feature type="domain" description="Dynamin-type G" evidence="20">
    <location>
        <begin position="246"/>
        <end position="522"/>
    </location>
</feature>
<keyword evidence="7" id="KW-0999">Mitochondrion inner membrane</keyword>
<keyword evidence="11 19" id="KW-0175">Coiled coil</keyword>
<keyword evidence="9" id="KW-0809">Transit peptide</keyword>
<reference evidence="21" key="1">
    <citation type="submission" date="2021-02" db="EMBL/GenBank/DDBJ databases">
        <authorList>
            <person name="Nowell W R."/>
        </authorList>
    </citation>
    <scope>NUCLEOTIDE SEQUENCE</scope>
    <source>
        <strain evidence="21">Ploen Becks lab</strain>
    </source>
</reference>
<evidence type="ECO:0000256" key="16">
    <source>
        <dbReference type="ARBA" id="ARBA00023157"/>
    </source>
</evidence>
<feature type="coiled-coil region" evidence="19">
    <location>
        <begin position="858"/>
        <end position="924"/>
    </location>
</feature>
<evidence type="ECO:0000256" key="3">
    <source>
        <dbReference type="ARBA" id="ARBA00011980"/>
    </source>
</evidence>
<evidence type="ECO:0000256" key="8">
    <source>
        <dbReference type="ARBA" id="ARBA00022801"/>
    </source>
</evidence>
<dbReference type="GO" id="GO:0006897">
    <property type="term" value="P:endocytosis"/>
    <property type="evidence" value="ECO:0007669"/>
    <property type="project" value="TreeGrafter"/>
</dbReference>
<evidence type="ECO:0000256" key="1">
    <source>
        <dbReference type="ARBA" id="ARBA00004434"/>
    </source>
</evidence>
<keyword evidence="12" id="KW-0446">Lipid-binding</keyword>
<name>A0A813REU7_9BILA</name>
<evidence type="ECO:0000256" key="5">
    <source>
        <dbReference type="ARBA" id="ARBA00022703"/>
    </source>
</evidence>
<keyword evidence="14" id="KW-0342">GTP-binding</keyword>
<evidence type="ECO:0000256" key="13">
    <source>
        <dbReference type="ARBA" id="ARBA00023128"/>
    </source>
</evidence>
<keyword evidence="4" id="KW-0812">Transmembrane</keyword>
<dbReference type="InterPro" id="IPR045063">
    <property type="entry name" value="Dynamin_N"/>
</dbReference>
<dbReference type="InterPro" id="IPR045817">
    <property type="entry name" value="OPA1_C"/>
</dbReference>
<keyword evidence="6" id="KW-0547">Nucleotide-binding</keyword>
<dbReference type="GO" id="GO:0048312">
    <property type="term" value="P:intracellular distribution of mitochondria"/>
    <property type="evidence" value="ECO:0007669"/>
    <property type="project" value="TreeGrafter"/>
</dbReference>
<dbReference type="SMART" id="SM00053">
    <property type="entry name" value="DYNc"/>
    <property type="match status" value="1"/>
</dbReference>
<dbReference type="Proteomes" id="UP000663879">
    <property type="component" value="Unassembled WGS sequence"/>
</dbReference>
<evidence type="ECO:0000256" key="14">
    <source>
        <dbReference type="ARBA" id="ARBA00023134"/>
    </source>
</evidence>
<keyword evidence="5" id="KW-0053">Apoptosis</keyword>
<dbReference type="Gene3D" id="3.40.50.300">
    <property type="entry name" value="P-loop containing nucleotide triphosphate hydrolases"/>
    <property type="match status" value="1"/>
</dbReference>
<evidence type="ECO:0000313" key="21">
    <source>
        <dbReference type="EMBL" id="CAF0780481.1"/>
    </source>
</evidence>